<evidence type="ECO:0000256" key="1">
    <source>
        <dbReference type="SAM" id="SignalP"/>
    </source>
</evidence>
<gene>
    <name evidence="2" type="ORF">SAMN04487993_1001107</name>
</gene>
<protein>
    <submittedName>
        <fullName evidence="2">Uncharacterized protein</fullName>
    </submittedName>
</protein>
<dbReference type="STRING" id="555512.SAMN04487993_1001107"/>
<evidence type="ECO:0000313" key="2">
    <source>
        <dbReference type="EMBL" id="SDI11506.1"/>
    </source>
</evidence>
<evidence type="ECO:0000313" key="3">
    <source>
        <dbReference type="Proteomes" id="UP000199093"/>
    </source>
</evidence>
<dbReference type="RefSeq" id="WP_089842064.1">
    <property type="nucleotide sequence ID" value="NZ_FNEJ01000001.1"/>
</dbReference>
<keyword evidence="1" id="KW-0732">Signal</keyword>
<organism evidence="2 3">
    <name type="scientific">Salipiger marinus</name>
    <dbReference type="NCBI Taxonomy" id="555512"/>
    <lineage>
        <taxon>Bacteria</taxon>
        <taxon>Pseudomonadati</taxon>
        <taxon>Pseudomonadota</taxon>
        <taxon>Alphaproteobacteria</taxon>
        <taxon>Rhodobacterales</taxon>
        <taxon>Roseobacteraceae</taxon>
        <taxon>Salipiger</taxon>
    </lineage>
</organism>
<sequence length="144" mass="15177">MIRLPLLALLLLTASPALALKCLAPDPARDFRAAEADSATWSGVYGWLEVLSHPEGAGTGQARLTGRSLTTEGFSQPFDRDIALQVSCLGPWCGQVESGPVAALLRHGRAGLVLQVEPCRANLWPDPEPAQIQSLSACMAGACD</sequence>
<proteinExistence type="predicted"/>
<accession>A0A1G8HXW2</accession>
<dbReference type="AlphaFoldDB" id="A0A1G8HXW2"/>
<dbReference type="Proteomes" id="UP000199093">
    <property type="component" value="Unassembled WGS sequence"/>
</dbReference>
<keyword evidence="3" id="KW-1185">Reference proteome</keyword>
<dbReference type="OrthoDB" id="8451541at2"/>
<dbReference type="EMBL" id="FNEJ01000001">
    <property type="protein sequence ID" value="SDI11506.1"/>
    <property type="molecule type" value="Genomic_DNA"/>
</dbReference>
<feature type="signal peptide" evidence="1">
    <location>
        <begin position="1"/>
        <end position="19"/>
    </location>
</feature>
<feature type="chain" id="PRO_5011735756" evidence="1">
    <location>
        <begin position="20"/>
        <end position="144"/>
    </location>
</feature>
<name>A0A1G8HXW2_9RHOB</name>
<reference evidence="2 3" key="1">
    <citation type="submission" date="2016-10" db="EMBL/GenBank/DDBJ databases">
        <authorList>
            <person name="de Groot N.N."/>
        </authorList>
    </citation>
    <scope>NUCLEOTIDE SEQUENCE [LARGE SCALE GENOMIC DNA]</scope>
    <source>
        <strain evidence="2 3">DSM 26424</strain>
    </source>
</reference>